<sequence>MAGNTDMVTFIEARLNEEEQVARDAGGESWRCPAEVPGEVHDRTSGIAFTVRGGGYDRHIALQDPARTLARIETSRVLLGEYIEVADHDTDRPNDDYTSGRAAGLGFAVRQLAAEYAWHPDYRARWLPRFVR</sequence>
<dbReference type="Pfam" id="PF19730">
    <property type="entry name" value="DUF6221"/>
    <property type="match status" value="1"/>
</dbReference>
<dbReference type="RefSeq" id="WP_100110648.1">
    <property type="nucleotide sequence ID" value="NZ_JBEPBX010000024.1"/>
</dbReference>
<name>A0ABV1V049_9ACTN</name>
<dbReference type="Proteomes" id="UP001445472">
    <property type="component" value="Unassembled WGS sequence"/>
</dbReference>
<gene>
    <name evidence="1" type="ORF">ABT276_24190</name>
</gene>
<accession>A0ABV1V049</accession>
<evidence type="ECO:0000313" key="1">
    <source>
        <dbReference type="EMBL" id="MER6616418.1"/>
    </source>
</evidence>
<dbReference type="EMBL" id="JBEPBX010000024">
    <property type="protein sequence ID" value="MER6616418.1"/>
    <property type="molecule type" value="Genomic_DNA"/>
</dbReference>
<comment type="caution">
    <text evidence="1">The sequence shown here is derived from an EMBL/GenBank/DDBJ whole genome shotgun (WGS) entry which is preliminary data.</text>
</comment>
<dbReference type="InterPro" id="IPR046193">
    <property type="entry name" value="DUF6221"/>
</dbReference>
<reference evidence="1 2" key="1">
    <citation type="submission" date="2024-06" db="EMBL/GenBank/DDBJ databases">
        <title>The Natural Products Discovery Center: Release of the First 8490 Sequenced Strains for Exploring Actinobacteria Biosynthetic Diversity.</title>
        <authorList>
            <person name="Kalkreuter E."/>
            <person name="Kautsar S.A."/>
            <person name="Yang D."/>
            <person name="Bader C.D."/>
            <person name="Teijaro C.N."/>
            <person name="Fluegel L."/>
            <person name="Davis C.M."/>
            <person name="Simpson J.R."/>
            <person name="Lauterbach L."/>
            <person name="Steele A.D."/>
            <person name="Gui C."/>
            <person name="Meng S."/>
            <person name="Li G."/>
            <person name="Viehrig K."/>
            <person name="Ye F."/>
            <person name="Su P."/>
            <person name="Kiefer A.F."/>
            <person name="Nichols A."/>
            <person name="Cepeda A.J."/>
            <person name="Yan W."/>
            <person name="Fan B."/>
            <person name="Jiang Y."/>
            <person name="Adhikari A."/>
            <person name="Zheng C.-J."/>
            <person name="Schuster L."/>
            <person name="Cowan T.M."/>
            <person name="Smanski M.J."/>
            <person name="Chevrette M.G."/>
            <person name="De Carvalho L.P.S."/>
            <person name="Shen B."/>
        </authorList>
    </citation>
    <scope>NUCLEOTIDE SEQUENCE [LARGE SCALE GENOMIC DNA]</scope>
    <source>
        <strain evidence="1 2">NPDC000837</strain>
    </source>
</reference>
<protein>
    <submittedName>
        <fullName evidence="1">DUF6221 family protein</fullName>
    </submittedName>
</protein>
<evidence type="ECO:0000313" key="2">
    <source>
        <dbReference type="Proteomes" id="UP001445472"/>
    </source>
</evidence>
<proteinExistence type="predicted"/>
<organism evidence="1 2">
    <name type="scientific">Streptomyces xantholiticus</name>
    <dbReference type="NCBI Taxonomy" id="68285"/>
    <lineage>
        <taxon>Bacteria</taxon>
        <taxon>Bacillati</taxon>
        <taxon>Actinomycetota</taxon>
        <taxon>Actinomycetes</taxon>
        <taxon>Kitasatosporales</taxon>
        <taxon>Streptomycetaceae</taxon>
        <taxon>Streptomyces</taxon>
    </lineage>
</organism>
<keyword evidence="2" id="KW-1185">Reference proteome</keyword>